<dbReference type="InterPro" id="IPR036388">
    <property type="entry name" value="WH-like_DNA-bd_sf"/>
</dbReference>
<keyword evidence="7" id="KW-1185">Reference proteome</keyword>
<organism evidence="6 7">
    <name type="scientific">Denitrobaculum tricleocarpae</name>
    <dbReference type="NCBI Taxonomy" id="2591009"/>
    <lineage>
        <taxon>Bacteria</taxon>
        <taxon>Pseudomonadati</taxon>
        <taxon>Pseudomonadota</taxon>
        <taxon>Alphaproteobacteria</taxon>
        <taxon>Rhodospirillales</taxon>
        <taxon>Rhodospirillaceae</taxon>
        <taxon>Denitrobaculum</taxon>
    </lineage>
</organism>
<reference evidence="6 7" key="1">
    <citation type="submission" date="2019-06" db="EMBL/GenBank/DDBJ databases">
        <title>Whole genome sequence for Rhodospirillaceae sp. R148.</title>
        <authorList>
            <person name="Wang G."/>
        </authorList>
    </citation>
    <scope>NUCLEOTIDE SEQUENCE [LARGE SCALE GENOMIC DNA]</scope>
    <source>
        <strain evidence="6 7">R148</strain>
    </source>
</reference>
<dbReference type="OrthoDB" id="9794694at2"/>
<dbReference type="InterPro" id="IPR058163">
    <property type="entry name" value="LysR-type_TF_proteobact-type"/>
</dbReference>
<dbReference type="PROSITE" id="PS50931">
    <property type="entry name" value="HTH_LYSR"/>
    <property type="match status" value="1"/>
</dbReference>
<comment type="similarity">
    <text evidence="1">Belongs to the LysR transcriptional regulatory family.</text>
</comment>
<dbReference type="SUPFAM" id="SSF53850">
    <property type="entry name" value="Periplasmic binding protein-like II"/>
    <property type="match status" value="1"/>
</dbReference>
<dbReference type="Gene3D" id="1.10.10.10">
    <property type="entry name" value="Winged helix-like DNA-binding domain superfamily/Winged helix DNA-binding domain"/>
    <property type="match status" value="1"/>
</dbReference>
<dbReference type="GO" id="GO:0006351">
    <property type="term" value="P:DNA-templated transcription"/>
    <property type="evidence" value="ECO:0007669"/>
    <property type="project" value="TreeGrafter"/>
</dbReference>
<proteinExistence type="inferred from homology"/>
<comment type="caution">
    <text evidence="6">The sequence shown here is derived from an EMBL/GenBank/DDBJ whole genome shotgun (WGS) entry which is preliminary data.</text>
</comment>
<evidence type="ECO:0000256" key="1">
    <source>
        <dbReference type="ARBA" id="ARBA00009437"/>
    </source>
</evidence>
<accession>A0A545T5H8</accession>
<evidence type="ECO:0000256" key="3">
    <source>
        <dbReference type="ARBA" id="ARBA00023125"/>
    </source>
</evidence>
<keyword evidence="3" id="KW-0238">DNA-binding</keyword>
<dbReference type="InterPro" id="IPR036390">
    <property type="entry name" value="WH_DNA-bd_sf"/>
</dbReference>
<dbReference type="PANTHER" id="PTHR30537">
    <property type="entry name" value="HTH-TYPE TRANSCRIPTIONAL REGULATOR"/>
    <property type="match status" value="1"/>
</dbReference>
<dbReference type="AlphaFoldDB" id="A0A545T5H8"/>
<dbReference type="SUPFAM" id="SSF46785">
    <property type="entry name" value="Winged helix' DNA-binding domain"/>
    <property type="match status" value="1"/>
</dbReference>
<dbReference type="PANTHER" id="PTHR30537:SF26">
    <property type="entry name" value="GLYCINE CLEAVAGE SYSTEM TRANSCRIPTIONAL ACTIVATOR"/>
    <property type="match status" value="1"/>
</dbReference>
<evidence type="ECO:0000313" key="6">
    <source>
        <dbReference type="EMBL" id="TQV72469.1"/>
    </source>
</evidence>
<protein>
    <submittedName>
        <fullName evidence="6">Transcriptional regulator GcvA</fullName>
    </submittedName>
</protein>
<dbReference type="RefSeq" id="WP_142899316.1">
    <property type="nucleotide sequence ID" value="NZ_ML660063.1"/>
</dbReference>
<dbReference type="InterPro" id="IPR005119">
    <property type="entry name" value="LysR_subst-bd"/>
</dbReference>
<evidence type="ECO:0000256" key="2">
    <source>
        <dbReference type="ARBA" id="ARBA00023015"/>
    </source>
</evidence>
<keyword evidence="4" id="KW-0804">Transcription</keyword>
<keyword evidence="2" id="KW-0805">Transcription regulation</keyword>
<dbReference type="GO" id="GO:0043565">
    <property type="term" value="F:sequence-specific DNA binding"/>
    <property type="evidence" value="ECO:0007669"/>
    <property type="project" value="TreeGrafter"/>
</dbReference>
<dbReference type="Pfam" id="PF00126">
    <property type="entry name" value="HTH_1"/>
    <property type="match status" value="1"/>
</dbReference>
<sequence length="318" mass="35055">MMRPLPPLNALRAFETAARHLSFTKAAAELNVTPAAVSHQIKALEELLGVLLFRRLPRALRLTDAGQAALPILGQGFEKLSQAVEQIRAHSESGLLTISVSPSFGALWLVPRLERFRARHPEIETRIDGTDRRVDLTRGDADVALRYGPGGYDGVRVDRLFGQVNTPVCSPALLRGAQPMTKSPQAKQPLRSPEDLRHHTLLHIVWKDAEASWRMWLLAAGLPDIDPTRGPHFTQESMAVEAALDGQGVALVGDILVADHLAAGRLVRPFDPSLSTPLTFAYYLLSTNDSAEQPKVTAFRTWLLEEARATRPEARERT</sequence>
<dbReference type="EMBL" id="VHSH01000012">
    <property type="protein sequence ID" value="TQV72469.1"/>
    <property type="molecule type" value="Genomic_DNA"/>
</dbReference>
<evidence type="ECO:0000259" key="5">
    <source>
        <dbReference type="PROSITE" id="PS50931"/>
    </source>
</evidence>
<evidence type="ECO:0000256" key="4">
    <source>
        <dbReference type="ARBA" id="ARBA00023163"/>
    </source>
</evidence>
<dbReference type="Gene3D" id="3.40.190.10">
    <property type="entry name" value="Periplasmic binding protein-like II"/>
    <property type="match status" value="2"/>
</dbReference>
<name>A0A545T5H8_9PROT</name>
<dbReference type="InterPro" id="IPR000847">
    <property type="entry name" value="LysR_HTH_N"/>
</dbReference>
<dbReference type="NCBIfam" id="NF008352">
    <property type="entry name" value="PRK11139.1"/>
    <property type="match status" value="1"/>
</dbReference>
<dbReference type="GO" id="GO:0003700">
    <property type="term" value="F:DNA-binding transcription factor activity"/>
    <property type="evidence" value="ECO:0007669"/>
    <property type="project" value="InterPro"/>
</dbReference>
<dbReference type="Proteomes" id="UP000315252">
    <property type="component" value="Unassembled WGS sequence"/>
</dbReference>
<feature type="domain" description="HTH lysR-type" evidence="5">
    <location>
        <begin position="6"/>
        <end position="63"/>
    </location>
</feature>
<dbReference type="CDD" id="cd08432">
    <property type="entry name" value="PBP2_GcdR_TrpI_HvrB_AmpR_like"/>
    <property type="match status" value="1"/>
</dbReference>
<evidence type="ECO:0000313" key="7">
    <source>
        <dbReference type="Proteomes" id="UP000315252"/>
    </source>
</evidence>
<dbReference type="Pfam" id="PF03466">
    <property type="entry name" value="LysR_substrate"/>
    <property type="match status" value="1"/>
</dbReference>
<dbReference type="FunFam" id="1.10.10.10:FF:000038">
    <property type="entry name" value="Glycine cleavage system transcriptional activator"/>
    <property type="match status" value="1"/>
</dbReference>
<gene>
    <name evidence="6" type="ORF">FKG95_25705</name>
</gene>
<dbReference type="PRINTS" id="PR00039">
    <property type="entry name" value="HTHLYSR"/>
</dbReference>